<sequence>MDNIDSLRKQYKLDIESPFTLSLRGDSVTFDALIKGFGAPNGMIISKSGQLLQSYRDEISSLGYGYSSFNIFGNIGLESFYELLEDWGKID</sequence>
<dbReference type="EMBL" id="CP008849">
    <property type="protein sequence ID" value="AIF98266.1"/>
    <property type="molecule type" value="Genomic_DNA"/>
</dbReference>
<accession>A0A075NXL9</accession>
<evidence type="ECO:0000313" key="2">
    <source>
        <dbReference type="Proteomes" id="UP000056090"/>
    </source>
</evidence>
<evidence type="ECO:0000313" key="1">
    <source>
        <dbReference type="EMBL" id="AIF98266.1"/>
    </source>
</evidence>
<reference evidence="1 2" key="1">
    <citation type="submission" date="2014-06" db="EMBL/GenBank/DDBJ databases">
        <title>Genomes of Alteromonas australica, a world apart.</title>
        <authorList>
            <person name="Gonzaga A."/>
            <person name="Lopez-Perez M."/>
            <person name="Rodriguez-Valera F."/>
        </authorList>
    </citation>
    <scope>NUCLEOTIDE SEQUENCE [LARGE SCALE GENOMIC DNA]</scope>
    <source>
        <strain evidence="1 2">H 17</strain>
    </source>
</reference>
<protein>
    <submittedName>
        <fullName evidence="1">Uncharacterized protein</fullName>
    </submittedName>
</protein>
<dbReference type="AlphaFoldDB" id="A0A075NXL9"/>
<gene>
    <name evidence="1" type="ORF">EP13_05880</name>
</gene>
<proteinExistence type="predicted"/>
<keyword evidence="2" id="KW-1185">Reference proteome</keyword>
<name>A0A075NXL9_9ALTE</name>
<dbReference type="GeneID" id="78254450"/>
<dbReference type="RefSeq" id="WP_044056460.1">
    <property type="nucleotide sequence ID" value="NZ_CBCSKJ010000006.1"/>
</dbReference>
<dbReference type="Proteomes" id="UP000056090">
    <property type="component" value="Chromosome"/>
</dbReference>
<dbReference type="KEGG" id="aal:EP13_05880"/>
<organism evidence="1 2">
    <name type="scientific">Alteromonas australica</name>
    <dbReference type="NCBI Taxonomy" id="589873"/>
    <lineage>
        <taxon>Bacteria</taxon>
        <taxon>Pseudomonadati</taxon>
        <taxon>Pseudomonadota</taxon>
        <taxon>Gammaproteobacteria</taxon>
        <taxon>Alteromonadales</taxon>
        <taxon>Alteromonadaceae</taxon>
        <taxon>Alteromonas/Salinimonas group</taxon>
        <taxon>Alteromonas</taxon>
    </lineage>
</organism>